<protein>
    <submittedName>
        <fullName evidence="2">Uncharacterized protein</fullName>
    </submittedName>
</protein>
<evidence type="ECO:0000313" key="2">
    <source>
        <dbReference type="EMBL" id="CAA0816044.1"/>
    </source>
</evidence>
<dbReference type="PANTHER" id="PTHR34546">
    <property type="entry name" value="OS06G0153600 PROTEIN"/>
    <property type="match status" value="1"/>
</dbReference>
<evidence type="ECO:0000313" key="3">
    <source>
        <dbReference type="Proteomes" id="UP001153555"/>
    </source>
</evidence>
<evidence type="ECO:0000256" key="1">
    <source>
        <dbReference type="SAM" id="MobiDB-lite"/>
    </source>
</evidence>
<dbReference type="Proteomes" id="UP001153555">
    <property type="component" value="Unassembled WGS sequence"/>
</dbReference>
<dbReference type="AlphaFoldDB" id="A0A9N7R7H4"/>
<name>A0A9N7R7H4_STRHE</name>
<dbReference type="OrthoDB" id="1929495at2759"/>
<feature type="region of interest" description="Disordered" evidence="1">
    <location>
        <begin position="164"/>
        <end position="196"/>
    </location>
</feature>
<sequence length="361" mass="38785">MAWPQMDPQYEQRLIEEVIYLHSLWHQGDEDLMDGDDGREEYSFFYKVFKEDTELREYYEKNFVRGEFGCLVCGALGGKKTGKKYKGCLALVQHSINIAKTKKKTAHRAFGLAVCKVLSWDINELSSIVSLLAQGDNGGENKENSVAVLNNVVSLQGNIVQGKNEGAALESRPSDSGISPDDDEGDMNPSSCSRADKNLEDLGMVSNLEEPAAQDLTNGSGSDDDNDTPLVTQTVLNVEIDAVKGENDEAAPETGAVGAEDLPNVDGNMGIGSGYNKEIPSASIDNVLTVEGDVVKSKTNVVPERVDIGPGSSPAGDGGDMKSLACLDADQNSEKIEVLLSEQLEKHASEVSAIVPENVLN</sequence>
<proteinExistence type="predicted"/>
<keyword evidence="3" id="KW-1185">Reference proteome</keyword>
<comment type="caution">
    <text evidence="2">The sequence shown here is derived from an EMBL/GenBank/DDBJ whole genome shotgun (WGS) entry which is preliminary data.</text>
</comment>
<dbReference type="PANTHER" id="PTHR34546:SF3">
    <property type="entry name" value="OS06G0153600 PROTEIN"/>
    <property type="match status" value="1"/>
</dbReference>
<gene>
    <name evidence="2" type="ORF">SHERM_15912</name>
</gene>
<feature type="region of interest" description="Disordered" evidence="1">
    <location>
        <begin position="305"/>
        <end position="324"/>
    </location>
</feature>
<organism evidence="2 3">
    <name type="scientific">Striga hermonthica</name>
    <name type="common">Purple witchweed</name>
    <name type="synonym">Buchnera hermonthica</name>
    <dbReference type="NCBI Taxonomy" id="68872"/>
    <lineage>
        <taxon>Eukaryota</taxon>
        <taxon>Viridiplantae</taxon>
        <taxon>Streptophyta</taxon>
        <taxon>Embryophyta</taxon>
        <taxon>Tracheophyta</taxon>
        <taxon>Spermatophyta</taxon>
        <taxon>Magnoliopsida</taxon>
        <taxon>eudicotyledons</taxon>
        <taxon>Gunneridae</taxon>
        <taxon>Pentapetalae</taxon>
        <taxon>asterids</taxon>
        <taxon>lamiids</taxon>
        <taxon>Lamiales</taxon>
        <taxon>Orobanchaceae</taxon>
        <taxon>Buchnereae</taxon>
        <taxon>Striga</taxon>
    </lineage>
</organism>
<reference evidence="2" key="1">
    <citation type="submission" date="2019-12" db="EMBL/GenBank/DDBJ databases">
        <authorList>
            <person name="Scholes J."/>
        </authorList>
    </citation>
    <scope>NUCLEOTIDE SEQUENCE</scope>
</reference>
<accession>A0A9N7R7H4</accession>
<dbReference type="EMBL" id="CACSLK010013932">
    <property type="protein sequence ID" value="CAA0816044.1"/>
    <property type="molecule type" value="Genomic_DNA"/>
</dbReference>